<evidence type="ECO:0000259" key="1">
    <source>
        <dbReference type="Pfam" id="PF02663"/>
    </source>
</evidence>
<dbReference type="PANTHER" id="PTHR39418">
    <property type="entry name" value="DEHYDROGENASE-RELATED"/>
    <property type="match status" value="1"/>
</dbReference>
<dbReference type="EMBL" id="AMPO01000001">
    <property type="protein sequence ID" value="EKF87109.1"/>
    <property type="molecule type" value="Genomic_DNA"/>
</dbReference>
<dbReference type="RefSeq" id="WP_004029690.1">
    <property type="nucleotide sequence ID" value="NZ_AMPO01000001.1"/>
</dbReference>
<feature type="domain" description="Formylmethanofuran dehydrogenase subunit E" evidence="1">
    <location>
        <begin position="15"/>
        <end position="149"/>
    </location>
</feature>
<sequence>MDKYEVLLEKAMQLHGEFCPGIVIGTKMCMAAMEKLGMNPLEQNENLIVYVEIDRCISDAIIAITGCSLGNRRLKYNDYGKFVVNFTDIKNRKTIRVSTRDDKVSSFTGFWTLLENILTSDKYTDPTTQREELETVAEIISQMSEEELLSLENVHLEIPENDIPGLPDHIAVCSICGEHVMDGKEFVLNGNIICRSCANENVKLVVNRFYGDFSSFDMES</sequence>
<proteinExistence type="predicted"/>
<keyword evidence="3" id="KW-1185">Reference proteome</keyword>
<dbReference type="OrthoDB" id="31120at2157"/>
<dbReference type="SUPFAM" id="SSF143555">
    <property type="entry name" value="FwdE-like"/>
    <property type="match status" value="1"/>
</dbReference>
<gene>
    <name evidence="2" type="ORF">A994_02455</name>
</gene>
<evidence type="ECO:0000313" key="3">
    <source>
        <dbReference type="Proteomes" id="UP000007360"/>
    </source>
</evidence>
<dbReference type="InterPro" id="IPR053194">
    <property type="entry name" value="tRNA_methyltr_O"/>
</dbReference>
<dbReference type="InterPro" id="IPR003814">
    <property type="entry name" value="FmdEsu_dom"/>
</dbReference>
<protein>
    <submittedName>
        <fullName evidence="2">Formylmethanofuran dehydrogenase subunit E</fullName>
    </submittedName>
</protein>
<dbReference type="PANTHER" id="PTHR39418:SF1">
    <property type="entry name" value="DEHYDROGENASE"/>
    <property type="match status" value="1"/>
</dbReference>
<accession>K2RFD3</accession>
<reference evidence="2 3" key="1">
    <citation type="journal article" date="2012" name="J. Bacteriol.">
        <title>Draft genome sequence of Methanobacterium formicicum DSM 3637, an archaebacterium isolated from the methane producer amoeba Pelomyxa palustris.</title>
        <authorList>
            <person name="Gutierrez G."/>
        </authorList>
    </citation>
    <scope>NUCLEOTIDE SEQUENCE [LARGE SCALE GENOMIC DNA]</scope>
    <source>
        <strain evidence="3">DSM 3637 / PP1</strain>
    </source>
</reference>
<name>K2RFD3_METFP</name>
<dbReference type="PATRIC" id="fig|1204725.3.peg.497"/>
<dbReference type="AlphaFoldDB" id="K2RFD3"/>
<dbReference type="Proteomes" id="UP000007360">
    <property type="component" value="Unassembled WGS sequence"/>
</dbReference>
<dbReference type="Gene3D" id="3.30.1330.130">
    <property type="match status" value="1"/>
</dbReference>
<dbReference type="Pfam" id="PF02663">
    <property type="entry name" value="FmdE"/>
    <property type="match status" value="1"/>
</dbReference>
<evidence type="ECO:0000313" key="2">
    <source>
        <dbReference type="EMBL" id="EKF87109.1"/>
    </source>
</evidence>
<comment type="caution">
    <text evidence="2">The sequence shown here is derived from an EMBL/GenBank/DDBJ whole genome shotgun (WGS) entry which is preliminary data.</text>
</comment>
<organism evidence="2 3">
    <name type="scientific">Methanobacterium formicicum (strain DSM 3637 / PP1)</name>
    <dbReference type="NCBI Taxonomy" id="1204725"/>
    <lineage>
        <taxon>Archaea</taxon>
        <taxon>Methanobacteriati</taxon>
        <taxon>Methanobacteriota</taxon>
        <taxon>Methanomada group</taxon>
        <taxon>Methanobacteria</taxon>
        <taxon>Methanobacteriales</taxon>
        <taxon>Methanobacteriaceae</taxon>
        <taxon>Methanobacterium</taxon>
    </lineage>
</organism>